<dbReference type="PROSITE" id="PS50893">
    <property type="entry name" value="ABC_TRANSPORTER_2"/>
    <property type="match status" value="2"/>
</dbReference>
<gene>
    <name evidence="13" type="ORF">URODEC1_LOCUS108188</name>
</gene>
<dbReference type="Pfam" id="PF19055">
    <property type="entry name" value="ABC2_membrane_7"/>
    <property type="match status" value="1"/>
</dbReference>
<keyword evidence="9 11" id="KW-0472">Membrane</keyword>
<dbReference type="Pfam" id="PF00005">
    <property type="entry name" value="ABC_tran"/>
    <property type="match status" value="2"/>
</dbReference>
<keyword evidence="7" id="KW-0067">ATP-binding</keyword>
<dbReference type="FunFam" id="3.40.50.300:FF:000532">
    <property type="entry name" value="ABC transporter G family member 34"/>
    <property type="match status" value="1"/>
</dbReference>
<proteinExistence type="inferred from homology"/>
<keyword evidence="4 11" id="KW-0812">Transmembrane</keyword>
<name>A0ABC9FSM3_9POAL</name>
<evidence type="ECO:0000256" key="8">
    <source>
        <dbReference type="ARBA" id="ARBA00022989"/>
    </source>
</evidence>
<accession>A0ABC9FSM3</accession>
<dbReference type="SUPFAM" id="SSF52540">
    <property type="entry name" value="P-loop containing nucleoside triphosphate hydrolases"/>
    <property type="match status" value="2"/>
</dbReference>
<feature type="transmembrane region" description="Helical" evidence="11">
    <location>
        <begin position="661"/>
        <end position="684"/>
    </location>
</feature>
<keyword evidence="3" id="KW-0813">Transport</keyword>
<protein>
    <recommendedName>
        <fullName evidence="12">ABC transporter domain-containing protein</fullName>
    </recommendedName>
</protein>
<organism evidence="13 14">
    <name type="scientific">Urochloa decumbens</name>
    <dbReference type="NCBI Taxonomy" id="240449"/>
    <lineage>
        <taxon>Eukaryota</taxon>
        <taxon>Viridiplantae</taxon>
        <taxon>Streptophyta</taxon>
        <taxon>Embryophyta</taxon>
        <taxon>Tracheophyta</taxon>
        <taxon>Spermatophyta</taxon>
        <taxon>Magnoliopsida</taxon>
        <taxon>Liliopsida</taxon>
        <taxon>Poales</taxon>
        <taxon>Poaceae</taxon>
        <taxon>PACMAD clade</taxon>
        <taxon>Panicoideae</taxon>
        <taxon>Panicodae</taxon>
        <taxon>Paniceae</taxon>
        <taxon>Melinidinae</taxon>
        <taxon>Urochloa</taxon>
    </lineage>
</organism>
<dbReference type="Proteomes" id="UP001497457">
    <property type="component" value="Chromosome 7b"/>
</dbReference>
<evidence type="ECO:0000256" key="5">
    <source>
        <dbReference type="ARBA" id="ARBA00022737"/>
    </source>
</evidence>
<keyword evidence="14" id="KW-1185">Reference proteome</keyword>
<evidence type="ECO:0000256" key="1">
    <source>
        <dbReference type="ARBA" id="ARBA00004141"/>
    </source>
</evidence>
<evidence type="ECO:0000256" key="7">
    <source>
        <dbReference type="ARBA" id="ARBA00022840"/>
    </source>
</evidence>
<dbReference type="InterPro" id="IPR003593">
    <property type="entry name" value="AAA+_ATPase"/>
</dbReference>
<dbReference type="InterPro" id="IPR003439">
    <property type="entry name" value="ABC_transporter-like_ATP-bd"/>
</dbReference>
<feature type="transmembrane region" description="Helical" evidence="11">
    <location>
        <begin position="432"/>
        <end position="453"/>
    </location>
</feature>
<reference evidence="14" key="1">
    <citation type="submission" date="2024-06" db="EMBL/GenBank/DDBJ databases">
        <authorList>
            <person name="Ryan C."/>
        </authorList>
    </citation>
    <scope>NUCLEOTIDE SEQUENCE [LARGE SCALE GENOMIC DNA]</scope>
</reference>
<feature type="transmembrane region" description="Helical" evidence="11">
    <location>
        <begin position="581"/>
        <end position="599"/>
    </location>
</feature>
<feature type="transmembrane region" description="Helical" evidence="11">
    <location>
        <begin position="1153"/>
        <end position="1178"/>
    </location>
</feature>
<evidence type="ECO:0000313" key="13">
    <source>
        <dbReference type="EMBL" id="CAL5080642.1"/>
    </source>
</evidence>
<feature type="transmembrane region" description="Helical" evidence="11">
    <location>
        <begin position="546"/>
        <end position="569"/>
    </location>
</feature>
<feature type="transmembrane region" description="Helical" evidence="11">
    <location>
        <begin position="504"/>
        <end position="526"/>
    </location>
</feature>
<comment type="function">
    <text evidence="10">May be a general defense protein.</text>
</comment>
<dbReference type="GO" id="GO:0005524">
    <property type="term" value="F:ATP binding"/>
    <property type="evidence" value="ECO:0007669"/>
    <property type="project" value="UniProtKB-KW"/>
</dbReference>
<dbReference type="SMART" id="SM00382">
    <property type="entry name" value="AAA"/>
    <property type="match status" value="2"/>
</dbReference>
<feature type="transmembrane region" description="Helical" evidence="11">
    <location>
        <begin position="473"/>
        <end position="492"/>
    </location>
</feature>
<feature type="transmembrane region" description="Helical" evidence="11">
    <location>
        <begin position="1190"/>
        <end position="1214"/>
    </location>
</feature>
<dbReference type="InterPro" id="IPR013581">
    <property type="entry name" value="PDR_assoc"/>
</dbReference>
<feature type="transmembrane region" description="Helical" evidence="11">
    <location>
        <begin position="1077"/>
        <end position="1095"/>
    </location>
</feature>
<evidence type="ECO:0000313" key="14">
    <source>
        <dbReference type="Proteomes" id="UP001497457"/>
    </source>
</evidence>
<dbReference type="InterPro" id="IPR034003">
    <property type="entry name" value="ABCG_PDR_2"/>
</dbReference>
<keyword evidence="5" id="KW-0677">Repeat</keyword>
<comment type="subcellular location">
    <subcellularLocation>
        <location evidence="1">Membrane</location>
        <topology evidence="1">Multi-pass membrane protein</topology>
    </subcellularLocation>
</comment>
<comment type="similarity">
    <text evidence="2">Belongs to the ABC transporter superfamily. ABCG family. PDR (TC 3.A.1.205) subfamily.</text>
</comment>
<evidence type="ECO:0000256" key="2">
    <source>
        <dbReference type="ARBA" id="ARBA00006012"/>
    </source>
</evidence>
<evidence type="ECO:0000256" key="6">
    <source>
        <dbReference type="ARBA" id="ARBA00022741"/>
    </source>
</evidence>
<evidence type="ECO:0000256" key="4">
    <source>
        <dbReference type="ARBA" id="ARBA00022692"/>
    </source>
</evidence>
<feature type="transmembrane region" description="Helical" evidence="11">
    <location>
        <begin position="1220"/>
        <end position="1239"/>
    </location>
</feature>
<keyword evidence="8 11" id="KW-1133">Transmembrane helix</keyword>
<feature type="domain" description="ABC transporter" evidence="12">
    <location>
        <begin position="737"/>
        <end position="984"/>
    </location>
</feature>
<evidence type="ECO:0000256" key="11">
    <source>
        <dbReference type="SAM" id="Phobius"/>
    </source>
</evidence>
<reference evidence="13 14" key="2">
    <citation type="submission" date="2024-10" db="EMBL/GenBank/DDBJ databases">
        <authorList>
            <person name="Ryan C."/>
        </authorList>
    </citation>
    <scope>NUCLEOTIDE SEQUENCE [LARGE SCALE GENOMIC DNA]</scope>
</reference>
<evidence type="ECO:0000256" key="10">
    <source>
        <dbReference type="ARBA" id="ARBA00037747"/>
    </source>
</evidence>
<feature type="transmembrane region" description="Helical" evidence="11">
    <location>
        <begin position="1301"/>
        <end position="1327"/>
    </location>
</feature>
<evidence type="ECO:0000256" key="9">
    <source>
        <dbReference type="ARBA" id="ARBA00023136"/>
    </source>
</evidence>
<evidence type="ECO:0000256" key="3">
    <source>
        <dbReference type="ARBA" id="ARBA00022448"/>
    </source>
</evidence>
<dbReference type="Pfam" id="PF01061">
    <property type="entry name" value="ABC2_membrane"/>
    <property type="match status" value="2"/>
</dbReference>
<keyword evidence="6" id="KW-0547">Nucleotide-binding</keyword>
<dbReference type="Gene3D" id="3.40.50.300">
    <property type="entry name" value="P-loop containing nucleotide triphosphate hydrolases"/>
    <property type="match status" value="2"/>
</dbReference>
<dbReference type="InterPro" id="IPR013525">
    <property type="entry name" value="ABC2_TM"/>
</dbReference>
<dbReference type="PANTHER" id="PTHR19241">
    <property type="entry name" value="ATP-BINDING CASSETTE TRANSPORTER"/>
    <property type="match status" value="1"/>
</dbReference>
<feature type="transmembrane region" description="Helical" evidence="11">
    <location>
        <begin position="1107"/>
        <end position="1133"/>
    </location>
</feature>
<feature type="domain" description="ABC transporter" evidence="12">
    <location>
        <begin position="76"/>
        <end position="345"/>
    </location>
</feature>
<evidence type="ECO:0000259" key="12">
    <source>
        <dbReference type="PROSITE" id="PS50893"/>
    </source>
</evidence>
<sequence length="1332" mass="151528">MAATVRELEEAPPLTHAENEEFLRILRNARQWVGREAPEKVEIVFDDVSVEAMAPAGRRSLPTLPNAVFNGAKTIVDSVNTCAAQKKRFKIINEVSGTIRPNRMTLVLGAPGSGKTTFLRALARKLDSSLKLQGKFFYNGEISPSTPHYLCSYVSQHDLHHPEMTVREIINFSSNLLGANNEFEMLGDAIKRNVDTNNEVHQELFTKATKLGEGSNLKTNYIIKILGLSDCADTIVGDALHRGISGGQKKRTTIGEMLVGHAQCFFMDDVSTGLDSSTTFDIMTFLRQMTHLMDLTMVISLLQPAPETFELFDDIILLCEGRIIYHGPRHNAVGFFNSIGFRYPSRKNVADFLQEVTSKMDQQQYWAGSEREYQYHSIESFEKYFKAYNLPRFLEDKQDNKESEAANSKIISKWNVFKACFLREILIVKRNFPVHVFKAVQIILLSFVLATLFFRTEMSHNTVFDGNKLMGSLFMGIAVVNFNGMTELAMTVKRLPTFYKQRELLGLPGWAILCSIFLVNIPMSLMETGLWTCSTYYSIGYAPSPIRFFQQFLVLFAMHQMSMGLYRLIASVGRTQVMTNMLGIEALIAILILGGFVISKDDLQPWLHWGYWASPFTYSLNAVALNEFFDKRWATVFYFENVNTTGEAVLKIRGLLNEWHWYWICVGVLFGFSLIFNLLSIFALEFLNSPQENHLKVKPRKVQDIEYKDQMFEGWRDPIDPSNLPFQPLSLVFSQINYFVDMPREMRKHGATEERLQLIRDVTGAFRPGVLTALMGITGAGKTTLLDVLAGRKTGGYIEGTISIEGYPKRQETFSRISGYCEQTDIHSPYLTVYESLQFSAYLRLPSEVNSHKRDMFVEEVMGLIELTDFRNAMVGISGVTGLSAEQRKRLTIAVELVANPSIIFMDEPTTGLDARAAAIVMRTVRKTVNTGRTVVCTIHQPSIEIFESFDELLLMKRGGQLIYSGSLGHLSSSMINYFEAIPGVPSLKEGQNPAAWALDISSHAMEYAIGVDYAEIYQNSSLHRENMALVAELSKPRAGKKYLHFPPRYWPNFKAQCLTCLWKQHCSFWKNPQLNVTRFICLFGVSITFGIVFWQVGSTIKDEQDLLNILGTAYTSALFLGYMNCATLQPIITMERVVFYRERASGMYSSMAYVIAQIAVEIPYMFIQVFIFTAIVYPMVGFELTVTKFFWFVLYMMLSFIDFTLYGMMVVALTPNEEIAAILSFLIFMIWNIFAGYIIPRKMIPAWWRWMYWADPAAWTIYGLMLSQLGDRKELIIVPGQPDQPVSEFLKEYLGLQDDYFALVTMLHIALSTLFGVVFCLGIKYLKFQRK</sequence>
<dbReference type="InterPro" id="IPR027417">
    <property type="entry name" value="P-loop_NTPase"/>
</dbReference>
<dbReference type="FunFam" id="3.40.50.300:FF:000157">
    <property type="entry name" value="ABC transporter G family member 34"/>
    <property type="match status" value="1"/>
</dbReference>
<dbReference type="EMBL" id="OZ075117">
    <property type="protein sequence ID" value="CAL5080642.1"/>
    <property type="molecule type" value="Genomic_DNA"/>
</dbReference>
<dbReference type="GO" id="GO:0005886">
    <property type="term" value="C:plasma membrane"/>
    <property type="evidence" value="ECO:0007669"/>
    <property type="project" value="UniProtKB-ARBA"/>
</dbReference>
<dbReference type="CDD" id="cd03232">
    <property type="entry name" value="ABCG_PDR_domain2"/>
    <property type="match status" value="1"/>
</dbReference>
<dbReference type="InterPro" id="IPR043926">
    <property type="entry name" value="ABCG_dom"/>
</dbReference>
<dbReference type="Pfam" id="PF08370">
    <property type="entry name" value="PDR_assoc"/>
    <property type="match status" value="1"/>
</dbReference>